<feature type="compositionally biased region" description="Low complexity" evidence="1">
    <location>
        <begin position="246"/>
        <end position="266"/>
    </location>
</feature>
<proteinExistence type="predicted"/>
<feature type="compositionally biased region" description="Polar residues" evidence="1">
    <location>
        <begin position="37"/>
        <end position="47"/>
    </location>
</feature>
<evidence type="ECO:0000313" key="2">
    <source>
        <dbReference type="EMBL" id="KAK0404802.1"/>
    </source>
</evidence>
<reference evidence="2" key="1">
    <citation type="submission" date="2023-06" db="EMBL/GenBank/DDBJ databases">
        <title>Genomic analysis of the entomopathogenic nematode Steinernema hermaphroditum.</title>
        <authorList>
            <person name="Schwarz E.M."/>
            <person name="Heppert J.K."/>
            <person name="Baniya A."/>
            <person name="Schwartz H.T."/>
            <person name="Tan C.-H."/>
            <person name="Antoshechkin I."/>
            <person name="Sternberg P.W."/>
            <person name="Goodrich-Blair H."/>
            <person name="Dillman A.R."/>
        </authorList>
    </citation>
    <scope>NUCLEOTIDE SEQUENCE</scope>
    <source>
        <strain evidence="2">PS9179</strain>
        <tissue evidence="2">Whole animal</tissue>
    </source>
</reference>
<sequence length="275" mass="30480">MSHTSPILSFFSRKKRINGAKSVDDIKTIANGRQRENAASLSPQTPRKSFAERIRDHKSQRAPATKKSMPEEEPKTHPRANGVSQRKALSVDAINQTQNDPAYLLEALETLAEEQPIVARSIPKHAAVKKPRDFREKSLENCIFDETVYDAMLSESLKVCDLLQDHLSECIVEARAKSPDRCLYYEYSRPSTSTSGTHSVSGRVHSPLRQKLSYDATADDGFSFSDDGSSSRITTIESPVFHTRKTASTNPSTSSPTPPRSTASPPLKSIVQYNC</sequence>
<dbReference type="EMBL" id="JAUCMV010000004">
    <property type="protein sequence ID" value="KAK0404802.1"/>
    <property type="molecule type" value="Genomic_DNA"/>
</dbReference>
<protein>
    <submittedName>
        <fullName evidence="2">Uncharacterized protein</fullName>
    </submittedName>
</protein>
<evidence type="ECO:0000313" key="3">
    <source>
        <dbReference type="Proteomes" id="UP001175271"/>
    </source>
</evidence>
<organism evidence="2 3">
    <name type="scientific">Steinernema hermaphroditum</name>
    <dbReference type="NCBI Taxonomy" id="289476"/>
    <lineage>
        <taxon>Eukaryota</taxon>
        <taxon>Metazoa</taxon>
        <taxon>Ecdysozoa</taxon>
        <taxon>Nematoda</taxon>
        <taxon>Chromadorea</taxon>
        <taxon>Rhabditida</taxon>
        <taxon>Tylenchina</taxon>
        <taxon>Panagrolaimomorpha</taxon>
        <taxon>Strongyloidoidea</taxon>
        <taxon>Steinernematidae</taxon>
        <taxon>Steinernema</taxon>
    </lineage>
</organism>
<gene>
    <name evidence="2" type="ORF">QR680_017637</name>
</gene>
<accession>A0AA39HHP1</accession>
<feature type="region of interest" description="Disordered" evidence="1">
    <location>
        <begin position="225"/>
        <end position="269"/>
    </location>
</feature>
<feature type="region of interest" description="Disordered" evidence="1">
    <location>
        <begin position="21"/>
        <end position="87"/>
    </location>
</feature>
<dbReference type="AlphaFoldDB" id="A0AA39HHP1"/>
<feature type="compositionally biased region" description="Basic and acidic residues" evidence="1">
    <location>
        <begin position="49"/>
        <end position="59"/>
    </location>
</feature>
<dbReference type="Proteomes" id="UP001175271">
    <property type="component" value="Unassembled WGS sequence"/>
</dbReference>
<keyword evidence="3" id="KW-1185">Reference proteome</keyword>
<comment type="caution">
    <text evidence="2">The sequence shown here is derived from an EMBL/GenBank/DDBJ whole genome shotgun (WGS) entry which is preliminary data.</text>
</comment>
<name>A0AA39HHP1_9BILA</name>
<evidence type="ECO:0000256" key="1">
    <source>
        <dbReference type="SAM" id="MobiDB-lite"/>
    </source>
</evidence>